<dbReference type="EMBL" id="FRDN01000021">
    <property type="protein sequence ID" value="SHN87902.1"/>
    <property type="molecule type" value="Genomic_DNA"/>
</dbReference>
<dbReference type="AlphaFoldDB" id="A0A1M7UY89"/>
<feature type="transmembrane region" description="Helical" evidence="1">
    <location>
        <begin position="47"/>
        <end position="67"/>
    </location>
</feature>
<proteinExistence type="predicted"/>
<sequence length="239" mass="28118">MLKMSRPYFSRRISLLIVAFISLVYYLFLPLLISYLFKVIPPQFLQIVYWGIALSISFFAVLIGLYFPTYRASQLFNLEKIKGELTFCMRPISFARMGRKCKGDRDEIAKYFLRDFTNGAVNAAEKFPPGTTFHTTTWLFDELKQKFLIKKGFIVEKADQGKVSRFVIGLSAFMVYGNWNELRKIRETQFYKFTWTKETLKGLRITNTPHFCRSPWLATLSAMSQRDRTQYQNHELKLL</sequence>
<keyword evidence="3" id="KW-1185">Reference proteome</keyword>
<evidence type="ECO:0000313" key="3">
    <source>
        <dbReference type="Proteomes" id="UP000184010"/>
    </source>
</evidence>
<keyword evidence="1" id="KW-0812">Transmembrane</keyword>
<keyword evidence="1" id="KW-1133">Transmembrane helix</keyword>
<keyword evidence="1" id="KW-0472">Membrane</keyword>
<evidence type="ECO:0000256" key="1">
    <source>
        <dbReference type="SAM" id="Phobius"/>
    </source>
</evidence>
<organism evidence="2 3">
    <name type="scientific">Desulfitobacterium chlororespirans DSM 11544</name>
    <dbReference type="NCBI Taxonomy" id="1121395"/>
    <lineage>
        <taxon>Bacteria</taxon>
        <taxon>Bacillati</taxon>
        <taxon>Bacillota</taxon>
        <taxon>Clostridia</taxon>
        <taxon>Eubacteriales</taxon>
        <taxon>Desulfitobacteriaceae</taxon>
        <taxon>Desulfitobacterium</taxon>
    </lineage>
</organism>
<protein>
    <submittedName>
        <fullName evidence="2">Uncharacterized protein</fullName>
    </submittedName>
</protein>
<feature type="transmembrane region" description="Helical" evidence="1">
    <location>
        <begin position="12"/>
        <end position="35"/>
    </location>
</feature>
<dbReference type="Proteomes" id="UP000184010">
    <property type="component" value="Unassembled WGS sequence"/>
</dbReference>
<gene>
    <name evidence="2" type="ORF">SAMN02745215_05019</name>
</gene>
<name>A0A1M7UY89_9FIRM</name>
<accession>A0A1M7UY89</accession>
<reference evidence="3" key="1">
    <citation type="submission" date="2016-12" db="EMBL/GenBank/DDBJ databases">
        <authorList>
            <person name="Varghese N."/>
            <person name="Submissions S."/>
        </authorList>
    </citation>
    <scope>NUCLEOTIDE SEQUENCE [LARGE SCALE GENOMIC DNA]</scope>
    <source>
        <strain evidence="3">DSM 11544</strain>
    </source>
</reference>
<evidence type="ECO:0000313" key="2">
    <source>
        <dbReference type="EMBL" id="SHN87902.1"/>
    </source>
</evidence>